<dbReference type="EnsemblProtists" id="EOD29007">
    <property type="protein sequence ID" value="EOD29007"/>
    <property type="gene ID" value="EMIHUDRAFT_234205"/>
</dbReference>
<dbReference type="KEGG" id="ehx:EMIHUDRAFT_234205"/>
<evidence type="ECO:0000313" key="1">
    <source>
        <dbReference type="EnsemblProtists" id="EOD29007"/>
    </source>
</evidence>
<accession>A0A0D3JZS2</accession>
<reference evidence="2" key="1">
    <citation type="journal article" date="2013" name="Nature">
        <title>Pan genome of the phytoplankton Emiliania underpins its global distribution.</title>
        <authorList>
            <person name="Read B.A."/>
            <person name="Kegel J."/>
            <person name="Klute M.J."/>
            <person name="Kuo A."/>
            <person name="Lefebvre S.C."/>
            <person name="Maumus F."/>
            <person name="Mayer C."/>
            <person name="Miller J."/>
            <person name="Monier A."/>
            <person name="Salamov A."/>
            <person name="Young J."/>
            <person name="Aguilar M."/>
            <person name="Claverie J.M."/>
            <person name="Frickenhaus S."/>
            <person name="Gonzalez K."/>
            <person name="Herman E.K."/>
            <person name="Lin Y.C."/>
            <person name="Napier J."/>
            <person name="Ogata H."/>
            <person name="Sarno A.F."/>
            <person name="Shmutz J."/>
            <person name="Schroeder D."/>
            <person name="de Vargas C."/>
            <person name="Verret F."/>
            <person name="von Dassow P."/>
            <person name="Valentin K."/>
            <person name="Van de Peer Y."/>
            <person name="Wheeler G."/>
            <person name="Dacks J.B."/>
            <person name="Delwiche C.F."/>
            <person name="Dyhrman S.T."/>
            <person name="Glockner G."/>
            <person name="John U."/>
            <person name="Richards T."/>
            <person name="Worden A.Z."/>
            <person name="Zhang X."/>
            <person name="Grigoriev I.V."/>
            <person name="Allen A.E."/>
            <person name="Bidle K."/>
            <person name="Borodovsky M."/>
            <person name="Bowler C."/>
            <person name="Brownlee C."/>
            <person name="Cock J.M."/>
            <person name="Elias M."/>
            <person name="Gladyshev V.N."/>
            <person name="Groth M."/>
            <person name="Guda C."/>
            <person name="Hadaegh A."/>
            <person name="Iglesias-Rodriguez M.D."/>
            <person name="Jenkins J."/>
            <person name="Jones B.M."/>
            <person name="Lawson T."/>
            <person name="Leese F."/>
            <person name="Lindquist E."/>
            <person name="Lobanov A."/>
            <person name="Lomsadze A."/>
            <person name="Malik S.B."/>
            <person name="Marsh M.E."/>
            <person name="Mackinder L."/>
            <person name="Mock T."/>
            <person name="Mueller-Roeber B."/>
            <person name="Pagarete A."/>
            <person name="Parker M."/>
            <person name="Probert I."/>
            <person name="Quesneville H."/>
            <person name="Raines C."/>
            <person name="Rensing S.A."/>
            <person name="Riano-Pachon D.M."/>
            <person name="Richier S."/>
            <person name="Rokitta S."/>
            <person name="Shiraiwa Y."/>
            <person name="Soanes D.M."/>
            <person name="van der Giezen M."/>
            <person name="Wahlund T.M."/>
            <person name="Williams B."/>
            <person name="Wilson W."/>
            <person name="Wolfe G."/>
            <person name="Wurch L.L."/>
        </authorList>
    </citation>
    <scope>NUCLEOTIDE SEQUENCE</scope>
</reference>
<proteinExistence type="predicted"/>
<sequence>MNDAAAAVTQARDCAQEPGTLGATTGGYCPTAFPEIQPGGDNFLGSFCDWVSTSTMAGGYAQPRDYMGEGWYRFTGAAGTRLFDVALDGTGVTIASCGSNNFGCPCSGKPITLERGGHPSVEDGEVERTLGPWQGVGVSIKIKIINCPAGYYVYHLPGAPLCDMSFCGGGEAEPDANGFSPPEWRTAAQVAGR</sequence>
<name>A0A0D3JZS2_EMIH1</name>
<dbReference type="RefSeq" id="XP_005781436.1">
    <property type="nucleotide sequence ID" value="XM_005781379.1"/>
</dbReference>
<dbReference type="AlphaFoldDB" id="A0A0D3JZS2"/>
<dbReference type="GeneID" id="17274552"/>
<dbReference type="Proteomes" id="UP000013827">
    <property type="component" value="Unassembled WGS sequence"/>
</dbReference>
<dbReference type="PaxDb" id="2903-EOD29007"/>
<reference evidence="1" key="2">
    <citation type="submission" date="2024-10" db="UniProtKB">
        <authorList>
            <consortium name="EnsemblProtists"/>
        </authorList>
    </citation>
    <scope>IDENTIFICATION</scope>
</reference>
<keyword evidence="2" id="KW-1185">Reference proteome</keyword>
<dbReference type="HOGENOM" id="CLU_1411198_0_0_1"/>
<evidence type="ECO:0000313" key="2">
    <source>
        <dbReference type="Proteomes" id="UP000013827"/>
    </source>
</evidence>
<protein>
    <submittedName>
        <fullName evidence="1">Uncharacterized protein</fullName>
    </submittedName>
</protein>
<organism evidence="1 2">
    <name type="scientific">Emiliania huxleyi (strain CCMP1516)</name>
    <dbReference type="NCBI Taxonomy" id="280463"/>
    <lineage>
        <taxon>Eukaryota</taxon>
        <taxon>Haptista</taxon>
        <taxon>Haptophyta</taxon>
        <taxon>Prymnesiophyceae</taxon>
        <taxon>Isochrysidales</taxon>
        <taxon>Noelaerhabdaceae</taxon>
        <taxon>Emiliania</taxon>
    </lineage>
</organism>